<dbReference type="InterPro" id="IPR025883">
    <property type="entry name" value="Cadherin-like_domain"/>
</dbReference>
<evidence type="ECO:0000259" key="11">
    <source>
        <dbReference type="Pfam" id="PF13229"/>
    </source>
</evidence>
<dbReference type="InterPro" id="IPR012334">
    <property type="entry name" value="Pectin_lyas_fold"/>
</dbReference>
<keyword evidence="8" id="KW-0732">Signal</keyword>
<dbReference type="RefSeq" id="WP_313271734.1">
    <property type="nucleotide sequence ID" value="NZ_JASXSX010000001.1"/>
</dbReference>
<dbReference type="InterPro" id="IPR056441">
    <property type="entry name" value="Beta-barrel_GLAA-B_II"/>
</dbReference>
<dbReference type="Gene3D" id="2.60.40.1080">
    <property type="match status" value="1"/>
</dbReference>
<dbReference type="Gene3D" id="2.160.20.10">
    <property type="entry name" value="Single-stranded right-handed beta-helix, Pectin lyase-like"/>
    <property type="match status" value="3"/>
</dbReference>
<keyword evidence="7" id="KW-0472">Membrane</keyword>
<dbReference type="Pfam" id="PF13229">
    <property type="entry name" value="Beta_helix"/>
    <property type="match status" value="1"/>
</dbReference>
<evidence type="ECO:0000256" key="6">
    <source>
        <dbReference type="SAM" id="MobiDB-lite"/>
    </source>
</evidence>
<dbReference type="Proteomes" id="UP001247542">
    <property type="component" value="Unassembled WGS sequence"/>
</dbReference>
<evidence type="ECO:0000259" key="9">
    <source>
        <dbReference type="Pfam" id="PF02368"/>
    </source>
</evidence>
<feature type="region of interest" description="Disordered" evidence="6">
    <location>
        <begin position="691"/>
        <end position="717"/>
    </location>
</feature>
<keyword evidence="7" id="KW-1133">Transmembrane helix</keyword>
<feature type="domain" description="BIG2" evidence="9">
    <location>
        <begin position="722"/>
        <end position="759"/>
    </location>
</feature>
<keyword evidence="3" id="KW-0677">Repeat</keyword>
<dbReference type="Pfam" id="PF23764">
    <property type="entry name" value="Beta-barrel_GLAA-B_II"/>
    <property type="match status" value="1"/>
</dbReference>
<dbReference type="Pfam" id="PF02368">
    <property type="entry name" value="Big_2"/>
    <property type="match status" value="1"/>
</dbReference>
<accession>A0ABU3I8F5</accession>
<dbReference type="InterPro" id="IPR039448">
    <property type="entry name" value="Beta_helix"/>
</dbReference>
<keyword evidence="4" id="KW-0378">Hydrolase</keyword>
<feature type="compositionally biased region" description="Polar residues" evidence="6">
    <location>
        <begin position="930"/>
        <end position="940"/>
    </location>
</feature>
<sequence length="1014" mass="108086">MSFKALNTARSLVGAVTAAVLCVLLAVIAPAAYADELVQTVSVADFGAKADSKQDAAEPVKAAIAKAKTMAEKGVSVRIVFPAGRYDIYPDKAPQRTLYVSNTVGADASYKEKRIGMLLEDTKNITVDGQGSEIIFHGKMTTFAAINSENVSFKNFQVDFEVPSAIDLTVEAVDPDAGIATVYVPEEYKYRVKGSDVEWFSDKSPYTHEAYWTERNALPYVQRYDTKSGLTVRGDVWNNPIFKHVAGVKDLGNNRLEFSYTQMESELKNARGISYQMRQTVRDHPGVFLWKDKNVRLDTIDFRFLHGFGVVGQSTDTVQMNNLHFGVGVGTGRSTAGYADFIQMSGCKGAVEVTNSTFSNPHDDPINIHGTFQQVVERISDRKVRVRYMHNETAGFPSFFVGDQVEFMTQGNMIPVRDSVRTVVAVDGPDGQGGNLGQGSGSLTDTILTFDKPIPQEIAVNEHVVENITYTPNVTIKNNVFKETPTRGILVTTRGKVLIEDNLFDGMGMAGIYISNDAQGWYESGPTRDVTIRANTFQRSGAQAILVEPTNPTVSSEDTVHKNMAIEDNTFYVSDQRVLDAKSVSNLRFVSNRVYRQTVSDGVQIDGGQAVEVPVGGAYHIKARPVFKPVNEQKLFAFNGSKQVVLANNTYDVGLNPQAELENMDAGELDNSGDGTAPQDGGIAVEDASGAENAAAQDAGAVENTAAEDTSGAENAAAQDRVAGESGKVFFVSADPAVATVDSAGVVTGMSVGQTTVQTYVLAGERRLPGPVVAVSVKPADVETAPGSEEGGSEEGEAGQGGAGQGGTDQGEDGQGEAGQGVAGQETDSLRDHPSSVATLSKAVFSGLSRDWKFTAGQLHYFAADRAKTILGQLTATDADAEVTATFNGQPVEPTEFAGTLLRGRNVLEVTVRAADGITSNTYRFVIDRISSNDPGTTEPSDPGTVEPAPEITDPTTPAQQPAAGKQNQSAVPGKKPAVKKVRKLVRTGAPVLGLAAAAVCAGLGGVLLLRRRK</sequence>
<feature type="region of interest" description="Disordered" evidence="6">
    <location>
        <begin position="930"/>
        <end position="977"/>
    </location>
</feature>
<dbReference type="SUPFAM" id="SSF51126">
    <property type="entry name" value="Pectin lyase-like"/>
    <property type="match status" value="1"/>
</dbReference>
<comment type="catalytic activity">
    <reaction evidence="1">
        <text>Hydrolysis of terminal, non-reducing alpha-D-galactose residues in alpha-D-galactosides, including galactose oligosaccharides, galactomannans and galactolipids.</text>
        <dbReference type="EC" id="3.2.1.22"/>
    </reaction>
</comment>
<evidence type="ECO:0000256" key="1">
    <source>
        <dbReference type="ARBA" id="ARBA00001255"/>
    </source>
</evidence>
<feature type="signal peptide" evidence="8">
    <location>
        <begin position="1"/>
        <end position="34"/>
    </location>
</feature>
<dbReference type="InterPro" id="IPR003343">
    <property type="entry name" value="Big_2"/>
</dbReference>
<dbReference type="SMART" id="SM00710">
    <property type="entry name" value="PbH1"/>
    <property type="match status" value="6"/>
</dbReference>
<evidence type="ECO:0000313" key="13">
    <source>
        <dbReference type="EMBL" id="MDT3766658.1"/>
    </source>
</evidence>
<feature type="chain" id="PRO_5046707656" evidence="8">
    <location>
        <begin position="35"/>
        <end position="1014"/>
    </location>
</feature>
<feature type="domain" description="Right handed beta helix" evidence="11">
    <location>
        <begin position="469"/>
        <end position="611"/>
    </location>
</feature>
<organism evidence="13 14">
    <name type="scientific">Gleimia hominis</name>
    <dbReference type="NCBI Taxonomy" id="595468"/>
    <lineage>
        <taxon>Bacteria</taxon>
        <taxon>Bacillati</taxon>
        <taxon>Actinomycetota</taxon>
        <taxon>Actinomycetes</taxon>
        <taxon>Actinomycetales</taxon>
        <taxon>Actinomycetaceae</taxon>
        <taxon>Gleimia</taxon>
    </lineage>
</organism>
<proteinExistence type="predicted"/>
<gene>
    <name evidence="13" type="ORF">QS713_01055</name>
</gene>
<feature type="region of interest" description="Disordered" evidence="6">
    <location>
        <begin position="774"/>
        <end position="835"/>
    </location>
</feature>
<evidence type="ECO:0000259" key="10">
    <source>
        <dbReference type="Pfam" id="PF12733"/>
    </source>
</evidence>
<evidence type="ECO:0000256" key="2">
    <source>
        <dbReference type="ARBA" id="ARBA00001271"/>
    </source>
</evidence>
<evidence type="ECO:0000256" key="5">
    <source>
        <dbReference type="ARBA" id="ARBA00023295"/>
    </source>
</evidence>
<evidence type="ECO:0000256" key="7">
    <source>
        <dbReference type="SAM" id="Phobius"/>
    </source>
</evidence>
<keyword evidence="14" id="KW-1185">Reference proteome</keyword>
<dbReference type="InterPro" id="IPR011050">
    <property type="entry name" value="Pectin_lyase_fold/virulence"/>
</dbReference>
<dbReference type="InterPro" id="IPR008964">
    <property type="entry name" value="Invasin/intimin_cell_adhesion"/>
</dbReference>
<feature type="transmembrane region" description="Helical" evidence="7">
    <location>
        <begin position="990"/>
        <end position="1010"/>
    </location>
</feature>
<comment type="caution">
    <text evidence="13">The sequence shown here is derived from an EMBL/GenBank/DDBJ whole genome shotgun (WGS) entry which is preliminary data.</text>
</comment>
<dbReference type="InterPro" id="IPR006626">
    <property type="entry name" value="PbH1"/>
</dbReference>
<evidence type="ECO:0000256" key="4">
    <source>
        <dbReference type="ARBA" id="ARBA00022801"/>
    </source>
</evidence>
<feature type="compositionally biased region" description="Gly residues" evidence="6">
    <location>
        <begin position="798"/>
        <end position="809"/>
    </location>
</feature>
<dbReference type="Pfam" id="PF12733">
    <property type="entry name" value="Cadherin-like"/>
    <property type="match status" value="1"/>
</dbReference>
<feature type="domain" description="GLAA-B beta-barrel" evidence="12">
    <location>
        <begin position="383"/>
        <end position="417"/>
    </location>
</feature>
<evidence type="ECO:0000256" key="8">
    <source>
        <dbReference type="SAM" id="SignalP"/>
    </source>
</evidence>
<evidence type="ECO:0000256" key="3">
    <source>
        <dbReference type="ARBA" id="ARBA00022737"/>
    </source>
</evidence>
<keyword evidence="7" id="KW-0812">Transmembrane</keyword>
<name>A0ABU3I8F5_9ACTO</name>
<comment type="catalytic activity">
    <reaction evidence="2">
        <text>Hydrolysis of terminal, non-reducing branched (1-&gt;3)-alpha-D-galactosidic residues, producing free D-galactose.</text>
        <dbReference type="EC" id="3.2.1.n1"/>
    </reaction>
</comment>
<dbReference type="SUPFAM" id="SSF49373">
    <property type="entry name" value="Invasin/intimin cell-adhesion fragments"/>
    <property type="match status" value="1"/>
</dbReference>
<feature type="region of interest" description="Disordered" evidence="6">
    <location>
        <begin position="665"/>
        <end position="684"/>
    </location>
</feature>
<evidence type="ECO:0000259" key="12">
    <source>
        <dbReference type="Pfam" id="PF23764"/>
    </source>
</evidence>
<dbReference type="EMBL" id="JASXSX010000001">
    <property type="protein sequence ID" value="MDT3766658.1"/>
    <property type="molecule type" value="Genomic_DNA"/>
</dbReference>
<feature type="domain" description="Cadherin-like beta-sandwich-like" evidence="10">
    <location>
        <begin position="873"/>
        <end position="929"/>
    </location>
</feature>
<keyword evidence="5" id="KW-0326">Glycosidase</keyword>
<reference evidence="13 14" key="1">
    <citation type="submission" date="2023-06" db="EMBL/GenBank/DDBJ databases">
        <title>Draft genome sequence of Gleimia hominis type strain CCUG 57540T.</title>
        <authorList>
            <person name="Salva-Serra F."/>
            <person name="Cardew S."/>
            <person name="Jensie Markopoulos S."/>
            <person name="Ohlen M."/>
            <person name="Inganas E."/>
            <person name="Svensson-Stadler L."/>
            <person name="Moore E.R.B."/>
        </authorList>
    </citation>
    <scope>NUCLEOTIDE SEQUENCE [LARGE SCALE GENOMIC DNA]</scope>
    <source>
        <strain evidence="13 14">CCUG 57540</strain>
    </source>
</reference>
<protein>
    <submittedName>
        <fullName evidence="13">Right-handed parallel beta-helix repeat-containing protein</fullName>
    </submittedName>
</protein>
<feature type="compositionally biased region" description="Low complexity" evidence="6">
    <location>
        <begin position="691"/>
        <end position="704"/>
    </location>
</feature>
<feature type="compositionally biased region" description="Polar residues" evidence="6">
    <location>
        <begin position="954"/>
        <end position="970"/>
    </location>
</feature>
<evidence type="ECO:0000313" key="14">
    <source>
        <dbReference type="Proteomes" id="UP001247542"/>
    </source>
</evidence>